<gene>
    <name evidence="2" type="ORF">CQR47_0162</name>
</gene>
<feature type="region of interest" description="Disordered" evidence="1">
    <location>
        <begin position="103"/>
        <end position="175"/>
    </location>
</feature>
<feature type="compositionally biased region" description="Polar residues" evidence="1">
    <location>
        <begin position="33"/>
        <end position="42"/>
    </location>
</feature>
<name>A0A2N3QNX4_9BIFI</name>
<sequence>MTAAVLKAVDLRCDTRAQMRQYPPHSRRGLDRVSTSDSQSSPHGRPSQHAPANRTQPRTAEYQGSLIIADQSHSRTHIDSSVLLGPNPISVFDFRISPRKQAVRQTDTIDIHPKTAESRGSQTMSSRPPNRSRLRSRTKSNLEVQSPNQSKTAAPATDNRRPYTAGTSGIPRFVD</sequence>
<evidence type="ECO:0000256" key="1">
    <source>
        <dbReference type="SAM" id="MobiDB-lite"/>
    </source>
</evidence>
<feature type="compositionally biased region" description="Polar residues" evidence="1">
    <location>
        <begin position="139"/>
        <end position="152"/>
    </location>
</feature>
<feature type="region of interest" description="Disordered" evidence="1">
    <location>
        <begin position="17"/>
        <end position="60"/>
    </location>
</feature>
<proteinExistence type="predicted"/>
<reference evidence="2 3" key="1">
    <citation type="submission" date="2017-10" db="EMBL/GenBank/DDBJ databases">
        <title>Bifidobacterium genomics.</title>
        <authorList>
            <person name="Lugli G.A."/>
            <person name="Milani C."/>
            <person name="Mancabelli L."/>
        </authorList>
    </citation>
    <scope>NUCLEOTIDE SEQUENCE [LARGE SCALE GENOMIC DNA]</scope>
    <source>
        <strain evidence="2 3">1542B</strain>
    </source>
</reference>
<protein>
    <submittedName>
        <fullName evidence="2">Uncharacterized protein</fullName>
    </submittedName>
</protein>
<dbReference type="Proteomes" id="UP000233727">
    <property type="component" value="Unassembled WGS sequence"/>
</dbReference>
<accession>A0A2N3QNX4</accession>
<dbReference type="AlphaFoldDB" id="A0A2N3QNX4"/>
<comment type="caution">
    <text evidence="2">The sequence shown here is derived from an EMBL/GenBank/DDBJ whole genome shotgun (WGS) entry which is preliminary data.</text>
</comment>
<evidence type="ECO:0000313" key="3">
    <source>
        <dbReference type="Proteomes" id="UP000233727"/>
    </source>
</evidence>
<dbReference type="EMBL" id="PCGY01000002">
    <property type="protein sequence ID" value="PKU93388.1"/>
    <property type="molecule type" value="Genomic_DNA"/>
</dbReference>
<feature type="compositionally biased region" description="Basic and acidic residues" evidence="1">
    <location>
        <begin position="107"/>
        <end position="117"/>
    </location>
</feature>
<evidence type="ECO:0000313" key="2">
    <source>
        <dbReference type="EMBL" id="PKU93388.1"/>
    </source>
</evidence>
<organism evidence="2 3">
    <name type="scientific">Bifidobacterium thermophilum</name>
    <dbReference type="NCBI Taxonomy" id="33905"/>
    <lineage>
        <taxon>Bacteria</taxon>
        <taxon>Bacillati</taxon>
        <taxon>Actinomycetota</taxon>
        <taxon>Actinomycetes</taxon>
        <taxon>Bifidobacteriales</taxon>
        <taxon>Bifidobacteriaceae</taxon>
        <taxon>Bifidobacterium</taxon>
    </lineage>
</organism>